<keyword evidence="2 3" id="KW-0808">Transferase</keyword>
<evidence type="ECO:0000256" key="1">
    <source>
        <dbReference type="ARBA" id="ARBA00022676"/>
    </source>
</evidence>
<evidence type="ECO:0000313" key="4">
    <source>
        <dbReference type="Proteomes" id="UP000535437"/>
    </source>
</evidence>
<accession>A0A7Z0GM24</accession>
<dbReference type="Pfam" id="PF03808">
    <property type="entry name" value="Glyco_tran_WecG"/>
    <property type="match status" value="1"/>
</dbReference>
<dbReference type="PANTHER" id="PTHR34136:SF1">
    <property type="entry name" value="UDP-N-ACETYL-D-MANNOSAMINURONIC ACID TRANSFERASE"/>
    <property type="match status" value="1"/>
</dbReference>
<dbReference type="EC" id="2.4.1.187" evidence="3"/>
<dbReference type="GO" id="GO:0047244">
    <property type="term" value="F:N-acetylglucosaminyldiphosphoundecaprenol N-acetyl-beta-D-mannosaminyltransferase activity"/>
    <property type="evidence" value="ECO:0007669"/>
    <property type="project" value="UniProtKB-EC"/>
</dbReference>
<protein>
    <submittedName>
        <fullName evidence="3">N-acetylglucosaminyldiphosphoundecaprenol N-acetyl-beta-D-mannosaminyltransferase</fullName>
        <ecNumber evidence="3">2.4.1.187</ecNumber>
    </submittedName>
</protein>
<name>A0A7Z0GM24_9MICC</name>
<dbReference type="EMBL" id="JACCFY010000001">
    <property type="protein sequence ID" value="NYJ78400.1"/>
    <property type="molecule type" value="Genomic_DNA"/>
</dbReference>
<keyword evidence="1 3" id="KW-0328">Glycosyltransferase</keyword>
<dbReference type="PANTHER" id="PTHR34136">
    <property type="match status" value="1"/>
</dbReference>
<dbReference type="AlphaFoldDB" id="A0A7Z0GM24"/>
<dbReference type="InterPro" id="IPR004629">
    <property type="entry name" value="WecG_TagA_CpsF"/>
</dbReference>
<dbReference type="NCBIfam" id="TIGR00696">
    <property type="entry name" value="wecG_tagA_cpsF"/>
    <property type="match status" value="1"/>
</dbReference>
<dbReference type="Proteomes" id="UP000535437">
    <property type="component" value="Unassembled WGS sequence"/>
</dbReference>
<dbReference type="RefSeq" id="WP_281366344.1">
    <property type="nucleotide sequence ID" value="NZ_BAAALL010000005.1"/>
</dbReference>
<evidence type="ECO:0000256" key="2">
    <source>
        <dbReference type="ARBA" id="ARBA00022679"/>
    </source>
</evidence>
<comment type="caution">
    <text evidence="3">The sequence shown here is derived from an EMBL/GenBank/DDBJ whole genome shotgun (WGS) entry which is preliminary data.</text>
</comment>
<gene>
    <name evidence="3" type="ORF">HNR09_001811</name>
</gene>
<evidence type="ECO:0000313" key="3">
    <source>
        <dbReference type="EMBL" id="NYJ78400.1"/>
    </source>
</evidence>
<keyword evidence="4" id="KW-1185">Reference proteome</keyword>
<proteinExistence type="predicted"/>
<sequence length="263" mass="28545">MGGNPPDQARSGAFTQSARVPVLDVNVTPLTRDQLLSSVATAIGGGRRLTIAGHNLHSVYLTRTDAQFRRFYEDAELRLIDGMPLLSALDLTALCGGRPRWGSRHRLGSTDWIPQVMHLPSVRRIVLFGASEASNRQAVQTLGERAEQTELLGIPADPWNPEDLDAVAAQIRAFGPQLLLIGMGMPLQERLAAALRACTSVAVIATVGGAIDQLSGTQSLAPRWIGRTGLEWAWRLASDPRRFAGRYLVEPFQLARLILRGAA</sequence>
<dbReference type="CDD" id="cd06533">
    <property type="entry name" value="Glyco_transf_WecG_TagA"/>
    <property type="match status" value="1"/>
</dbReference>
<organism evidence="3 4">
    <name type="scientific">Nesterenkonia xinjiangensis</name>
    <dbReference type="NCBI Taxonomy" id="225327"/>
    <lineage>
        <taxon>Bacteria</taxon>
        <taxon>Bacillati</taxon>
        <taxon>Actinomycetota</taxon>
        <taxon>Actinomycetes</taxon>
        <taxon>Micrococcales</taxon>
        <taxon>Micrococcaceae</taxon>
        <taxon>Nesterenkonia</taxon>
    </lineage>
</organism>
<reference evidence="3 4" key="1">
    <citation type="submission" date="2020-07" db="EMBL/GenBank/DDBJ databases">
        <title>Sequencing the genomes of 1000 actinobacteria strains.</title>
        <authorList>
            <person name="Klenk H.-P."/>
        </authorList>
    </citation>
    <scope>NUCLEOTIDE SEQUENCE [LARGE SCALE GENOMIC DNA]</scope>
    <source>
        <strain evidence="3 4">DSM 15475</strain>
    </source>
</reference>